<dbReference type="SMART" id="SM01101">
    <property type="entry name" value="CRISPR_assoc"/>
    <property type="match status" value="1"/>
</dbReference>
<dbReference type="Gene3D" id="3.30.70.1200">
    <property type="entry name" value="Crispr-associated protein, domain 1"/>
    <property type="match status" value="1"/>
</dbReference>
<dbReference type="Pfam" id="PF08798">
    <property type="entry name" value="CRISPR_assoc"/>
    <property type="match status" value="1"/>
</dbReference>
<reference evidence="1 2" key="1">
    <citation type="submission" date="2019-03" db="EMBL/GenBank/DDBJ databases">
        <title>Genomic Encyclopedia of Type Strains, Phase IV (KMG-IV): sequencing the most valuable type-strain genomes for metagenomic binning, comparative biology and taxonomic classification.</title>
        <authorList>
            <person name="Goeker M."/>
        </authorList>
    </citation>
    <scope>NUCLEOTIDE SEQUENCE [LARGE SCALE GENOMIC DNA]</scope>
    <source>
        <strain evidence="1 2">DSM 21153</strain>
    </source>
</reference>
<name>A0A4R1YIU5_9RHOB</name>
<dbReference type="Proteomes" id="UP000295277">
    <property type="component" value="Unassembled WGS sequence"/>
</dbReference>
<dbReference type="RefSeq" id="WP_132696690.1">
    <property type="nucleotide sequence ID" value="NZ_SLVM01000034.1"/>
</dbReference>
<dbReference type="EMBL" id="SLVM01000034">
    <property type="protein sequence ID" value="TCM76388.1"/>
    <property type="molecule type" value="Genomic_DNA"/>
</dbReference>
<evidence type="ECO:0000313" key="1">
    <source>
        <dbReference type="EMBL" id="TCM76388.1"/>
    </source>
</evidence>
<gene>
    <name evidence="1" type="ORF">EV216_13416</name>
</gene>
<dbReference type="NCBIfam" id="TIGR01907">
    <property type="entry name" value="casE_Cse3"/>
    <property type="match status" value="1"/>
</dbReference>
<dbReference type="AlphaFoldDB" id="A0A4R1YIU5"/>
<protein>
    <submittedName>
        <fullName evidence="1">CRISPR-associated Cse3 family protein</fullName>
    </submittedName>
</protein>
<sequence>MSLYLSRIRLSRSPSAQALAGLLNPSEAGQRRSAHHRLLWAAFADGPDRRRDFLWREDRDGTFLTLSERPPQPMDLFEPHEVKDFAPALAPGQRLDFVLRANATRTKREGRHRVDVVMDALHDVPQGARASERMAAAGREGAAWLARQGEASGFKVVIATAGDYSTVALPDHRGPRKGQPQFGILDLEGRIEVTDPAAFLARLARGFGRAKAFGCGLMLIRRAA</sequence>
<dbReference type="InterPro" id="IPR010179">
    <property type="entry name" value="CRISPR-assoc_prot_Cse3"/>
</dbReference>
<dbReference type="OrthoDB" id="9795689at2"/>
<proteinExistence type="predicted"/>
<dbReference type="CDD" id="cd09727">
    <property type="entry name" value="Cas6_I-E"/>
    <property type="match status" value="1"/>
</dbReference>
<dbReference type="Gene3D" id="3.30.70.1210">
    <property type="entry name" value="Crispr-associated protein, domain 2"/>
    <property type="match status" value="1"/>
</dbReference>
<organism evidence="1 2">
    <name type="scientific">Rhodovulum steppense</name>
    <dbReference type="NCBI Taxonomy" id="540251"/>
    <lineage>
        <taxon>Bacteria</taxon>
        <taxon>Pseudomonadati</taxon>
        <taxon>Pseudomonadota</taxon>
        <taxon>Alphaproteobacteria</taxon>
        <taxon>Rhodobacterales</taxon>
        <taxon>Paracoccaceae</taxon>
        <taxon>Rhodovulum</taxon>
    </lineage>
</organism>
<evidence type="ECO:0000313" key="2">
    <source>
        <dbReference type="Proteomes" id="UP000295277"/>
    </source>
</evidence>
<keyword evidence="2" id="KW-1185">Reference proteome</keyword>
<comment type="caution">
    <text evidence="1">The sequence shown here is derived from an EMBL/GenBank/DDBJ whole genome shotgun (WGS) entry which is preliminary data.</text>
</comment>
<accession>A0A4R1YIU5</accession>
<dbReference type="SUPFAM" id="SSF117987">
    <property type="entry name" value="CRISPR-associated protein"/>
    <property type="match status" value="2"/>
</dbReference>